<dbReference type="InterPro" id="IPR035461">
    <property type="entry name" value="GmhA/DiaA"/>
</dbReference>
<keyword evidence="6" id="KW-0119">Carbohydrate metabolism</keyword>
<dbReference type="InterPro" id="IPR046348">
    <property type="entry name" value="SIS_dom_sf"/>
</dbReference>
<dbReference type="NCBIfam" id="TIGR01656">
    <property type="entry name" value="Histidinol-ppas"/>
    <property type="match status" value="1"/>
</dbReference>
<dbReference type="InterPro" id="IPR023214">
    <property type="entry name" value="HAD_sf"/>
</dbReference>
<evidence type="ECO:0000256" key="3">
    <source>
        <dbReference type="ARBA" id="ARBA00022490"/>
    </source>
</evidence>
<keyword evidence="4" id="KW-0479">Metal-binding</keyword>
<dbReference type="Gene3D" id="3.40.50.10490">
    <property type="entry name" value="Glucose-6-phosphate isomerase like protein, domain 1"/>
    <property type="match status" value="1"/>
</dbReference>
<dbReference type="SUPFAM" id="SSF53697">
    <property type="entry name" value="SIS domain"/>
    <property type="match status" value="1"/>
</dbReference>
<feature type="domain" description="SIS" evidence="8">
    <location>
        <begin position="230"/>
        <end position="399"/>
    </location>
</feature>
<evidence type="ECO:0000259" key="8">
    <source>
        <dbReference type="PROSITE" id="PS51464"/>
    </source>
</evidence>
<proteinExistence type="inferred from homology"/>
<dbReference type="SUPFAM" id="SSF56784">
    <property type="entry name" value="HAD-like"/>
    <property type="match status" value="1"/>
</dbReference>
<accession>A0ABY8XTQ2</accession>
<dbReference type="Pfam" id="PF13242">
    <property type="entry name" value="Hydrolase_like"/>
    <property type="match status" value="1"/>
</dbReference>
<dbReference type="Gene3D" id="3.40.50.1000">
    <property type="entry name" value="HAD superfamily/HAD-like"/>
    <property type="match status" value="1"/>
</dbReference>
<evidence type="ECO:0000256" key="4">
    <source>
        <dbReference type="ARBA" id="ARBA00022723"/>
    </source>
</evidence>
<dbReference type="GO" id="GO:0016787">
    <property type="term" value="F:hydrolase activity"/>
    <property type="evidence" value="ECO:0007669"/>
    <property type="project" value="UniProtKB-KW"/>
</dbReference>
<dbReference type="Proteomes" id="UP001227101">
    <property type="component" value="Chromosome"/>
</dbReference>
<dbReference type="CDD" id="cd05006">
    <property type="entry name" value="SIS_GmhA"/>
    <property type="match status" value="1"/>
</dbReference>
<dbReference type="RefSeq" id="WP_285456276.1">
    <property type="nucleotide sequence ID" value="NZ_CP127173.1"/>
</dbReference>
<dbReference type="PROSITE" id="PS51464">
    <property type="entry name" value="SIS"/>
    <property type="match status" value="1"/>
</dbReference>
<dbReference type="PANTHER" id="PTHR42891">
    <property type="entry name" value="D-GLYCERO-BETA-D-MANNO-HEPTOSE-1,7-BISPHOSPHATE 7-PHOSPHATASE"/>
    <property type="match status" value="1"/>
</dbReference>
<evidence type="ECO:0000313" key="10">
    <source>
        <dbReference type="Proteomes" id="UP001227101"/>
    </source>
</evidence>
<protein>
    <recommendedName>
        <fullName evidence="7">D,D-heptose 1,7-bisphosphate phosphatase</fullName>
    </recommendedName>
</protein>
<dbReference type="PANTHER" id="PTHR42891:SF1">
    <property type="entry name" value="D-GLYCERO-BETA-D-MANNO-HEPTOSE-1,7-BISPHOSPHATE 7-PHOSPHATASE"/>
    <property type="match status" value="1"/>
</dbReference>
<dbReference type="InterPro" id="IPR001347">
    <property type="entry name" value="SIS_dom"/>
</dbReference>
<dbReference type="NCBIfam" id="TIGR01662">
    <property type="entry name" value="HAD-SF-IIIA"/>
    <property type="match status" value="1"/>
</dbReference>
<comment type="similarity">
    <text evidence="2">Belongs to the GmhB family.</text>
</comment>
<name>A0ABY8XTQ2_9PSEU</name>
<dbReference type="EMBL" id="CP127173">
    <property type="protein sequence ID" value="WIV58856.1"/>
    <property type="molecule type" value="Genomic_DNA"/>
</dbReference>
<keyword evidence="3" id="KW-0963">Cytoplasm</keyword>
<dbReference type="Pfam" id="PF13580">
    <property type="entry name" value="SIS_2"/>
    <property type="match status" value="1"/>
</dbReference>
<evidence type="ECO:0000256" key="1">
    <source>
        <dbReference type="ARBA" id="ARBA00004496"/>
    </source>
</evidence>
<sequence length="399" mass="42153">MSRPGVLLDRDGTIIVDTGYVGSVDRVEFIDGAIEAIAALNRAGLPVAVVTNQAGVARGYYGIEDVEQVHKHMITELARHGAHVDLWLFCPYHTDGIIPAFARPSADRKPGPGMALAAAQALDLDLTASWVVGDSPSDVGLAEAVGARALHVGPPSSAVHGVDTYPDLAAAVRVILGSEDLTAPPGHTTEAGVPKFPSARFHRADSYGGAYVNEITRAFGTVDLEQISRAAKVLTAAHDRDATIFACGNGGSASIANHLQCDHLKGVRNGTGLTTRVHSLSTNVELFSAIANDLGYEQVFEYQLQSQARPGDVLIVISSSGRSPNIVRALDWAAAHEVPTIAFTGFEGGPARTKATVSVHVDSVNYGVIEDVHQGCMHLLAQYVRQARMTPDAVVTQTF</sequence>
<keyword evidence="10" id="KW-1185">Reference proteome</keyword>
<keyword evidence="5 9" id="KW-0378">Hydrolase</keyword>
<dbReference type="InterPro" id="IPR006543">
    <property type="entry name" value="Histidinol-phos"/>
</dbReference>
<dbReference type="CDD" id="cd07503">
    <property type="entry name" value="HAD_HisB-N"/>
    <property type="match status" value="1"/>
</dbReference>
<evidence type="ECO:0000256" key="6">
    <source>
        <dbReference type="ARBA" id="ARBA00023277"/>
    </source>
</evidence>
<evidence type="ECO:0000256" key="7">
    <source>
        <dbReference type="ARBA" id="ARBA00031828"/>
    </source>
</evidence>
<dbReference type="InterPro" id="IPR006549">
    <property type="entry name" value="HAD-SF_hydro_IIIA"/>
</dbReference>
<evidence type="ECO:0000313" key="9">
    <source>
        <dbReference type="EMBL" id="WIV58856.1"/>
    </source>
</evidence>
<dbReference type="InterPro" id="IPR036412">
    <property type="entry name" value="HAD-like_sf"/>
</dbReference>
<dbReference type="InterPro" id="IPR004446">
    <property type="entry name" value="Heptose_bisP_phosphatase"/>
</dbReference>
<evidence type="ECO:0000256" key="2">
    <source>
        <dbReference type="ARBA" id="ARBA00005628"/>
    </source>
</evidence>
<organism evidence="9 10">
    <name type="scientific">Amycolatopsis nalaikhensis</name>
    <dbReference type="NCBI Taxonomy" id="715472"/>
    <lineage>
        <taxon>Bacteria</taxon>
        <taxon>Bacillati</taxon>
        <taxon>Actinomycetota</taxon>
        <taxon>Actinomycetes</taxon>
        <taxon>Pseudonocardiales</taxon>
        <taxon>Pseudonocardiaceae</taxon>
        <taxon>Amycolatopsis</taxon>
    </lineage>
</organism>
<reference evidence="9 10" key="1">
    <citation type="submission" date="2023-06" db="EMBL/GenBank/DDBJ databases">
        <authorList>
            <person name="Oyuntsetseg B."/>
            <person name="Kim S.B."/>
        </authorList>
    </citation>
    <scope>NUCLEOTIDE SEQUENCE [LARGE SCALE GENOMIC DNA]</scope>
    <source>
        <strain evidence="9 10">2-2</strain>
    </source>
</reference>
<evidence type="ECO:0000256" key="5">
    <source>
        <dbReference type="ARBA" id="ARBA00022801"/>
    </source>
</evidence>
<comment type="subcellular location">
    <subcellularLocation>
        <location evidence="1">Cytoplasm</location>
    </subcellularLocation>
</comment>
<gene>
    <name evidence="9" type="ORF">QP939_09615</name>
</gene>